<evidence type="ECO:0000256" key="1">
    <source>
        <dbReference type="SAM" id="MobiDB-lite"/>
    </source>
</evidence>
<organism evidence="2 3">
    <name type="scientific">Ancylostoma ceylanicum</name>
    <dbReference type="NCBI Taxonomy" id="53326"/>
    <lineage>
        <taxon>Eukaryota</taxon>
        <taxon>Metazoa</taxon>
        <taxon>Ecdysozoa</taxon>
        <taxon>Nematoda</taxon>
        <taxon>Chromadorea</taxon>
        <taxon>Rhabditida</taxon>
        <taxon>Rhabditina</taxon>
        <taxon>Rhabditomorpha</taxon>
        <taxon>Strongyloidea</taxon>
        <taxon>Ancylostomatidae</taxon>
        <taxon>Ancylostomatinae</taxon>
        <taxon>Ancylostoma</taxon>
    </lineage>
</organism>
<evidence type="ECO:0000313" key="2">
    <source>
        <dbReference type="EMBL" id="EYB93853.1"/>
    </source>
</evidence>
<gene>
    <name evidence="2" type="primary">Acey_s0178.g670</name>
    <name evidence="2" type="ORF">Y032_0178g670</name>
</gene>
<dbReference type="EMBL" id="JARK01001514">
    <property type="protein sequence ID" value="EYB93853.1"/>
    <property type="molecule type" value="Genomic_DNA"/>
</dbReference>
<accession>A0A016ST07</accession>
<keyword evidence="3" id="KW-1185">Reference proteome</keyword>
<protein>
    <submittedName>
        <fullName evidence="2">Uncharacterized protein</fullName>
    </submittedName>
</protein>
<dbReference type="AlphaFoldDB" id="A0A016ST07"/>
<proteinExistence type="predicted"/>
<comment type="caution">
    <text evidence="2">The sequence shown here is derived from an EMBL/GenBank/DDBJ whole genome shotgun (WGS) entry which is preliminary data.</text>
</comment>
<name>A0A016ST07_9BILA</name>
<evidence type="ECO:0000313" key="3">
    <source>
        <dbReference type="Proteomes" id="UP000024635"/>
    </source>
</evidence>
<reference evidence="3" key="1">
    <citation type="journal article" date="2015" name="Nat. Genet.">
        <title>The genome and transcriptome of the zoonotic hookworm Ancylostoma ceylanicum identify infection-specific gene families.</title>
        <authorList>
            <person name="Schwarz E.M."/>
            <person name="Hu Y."/>
            <person name="Antoshechkin I."/>
            <person name="Miller M.M."/>
            <person name="Sternberg P.W."/>
            <person name="Aroian R.V."/>
        </authorList>
    </citation>
    <scope>NUCLEOTIDE SEQUENCE</scope>
    <source>
        <strain evidence="3">HY135</strain>
    </source>
</reference>
<feature type="region of interest" description="Disordered" evidence="1">
    <location>
        <begin position="16"/>
        <end position="53"/>
    </location>
</feature>
<sequence>MASILAVVVVNPGVQPQTTRRVRRTDSAGGEEGSSSRRGQARRALARPFATPPDCLRTPRWPCSLAAG</sequence>
<dbReference type="Proteomes" id="UP000024635">
    <property type="component" value="Unassembled WGS sequence"/>
</dbReference>